<name>A0AAP2S5Q0_9PSED</name>
<accession>A0AAP2S5Q0</accession>
<dbReference type="AlphaFoldDB" id="A0AAP2S5Q0"/>
<reference evidence="3 4" key="1">
    <citation type="submission" date="2016-10" db="EMBL/GenBank/DDBJ databases">
        <authorList>
            <person name="Varghese N."/>
            <person name="Submissions S."/>
        </authorList>
    </citation>
    <scope>NUCLEOTIDE SEQUENCE [LARGE SCALE GENOMIC DNA]</scope>
    <source>
        <strain evidence="3 4">BS2776</strain>
    </source>
</reference>
<keyword evidence="1" id="KW-1133">Transmembrane helix</keyword>
<keyword evidence="1" id="KW-0472">Membrane</keyword>
<evidence type="ECO:0000313" key="3">
    <source>
        <dbReference type="EMBL" id="SDN81529.1"/>
    </source>
</evidence>
<organism evidence="2 5">
    <name type="scientific">Pseudomonas poae</name>
    <dbReference type="NCBI Taxonomy" id="200451"/>
    <lineage>
        <taxon>Bacteria</taxon>
        <taxon>Pseudomonadati</taxon>
        <taxon>Pseudomonadota</taxon>
        <taxon>Gammaproteobacteria</taxon>
        <taxon>Pseudomonadales</taxon>
        <taxon>Pseudomonadaceae</taxon>
        <taxon>Pseudomonas</taxon>
    </lineage>
</organism>
<protein>
    <submittedName>
        <fullName evidence="2">Terminase</fullName>
    </submittedName>
</protein>
<evidence type="ECO:0000313" key="5">
    <source>
        <dbReference type="Proteomes" id="UP000814126"/>
    </source>
</evidence>
<gene>
    <name evidence="2" type="ORF">GIV46_24260</name>
    <name evidence="3" type="ORF">SAMN04490208_1554</name>
</gene>
<dbReference type="EMBL" id="LT629706">
    <property type="protein sequence ID" value="SDN81529.1"/>
    <property type="molecule type" value="Genomic_DNA"/>
</dbReference>
<dbReference type="Proteomes" id="UP000181903">
    <property type="component" value="Chromosome I"/>
</dbReference>
<sequence>MGKRHPDFPAWQWRNFPQNQQHATHQALQLIAVPLFITGFLLIASGVFSTSLASVAVGVVGILAGMGLQRR</sequence>
<keyword evidence="4" id="KW-1185">Reference proteome</keyword>
<reference evidence="2" key="2">
    <citation type="submission" date="2019-11" db="EMBL/GenBank/DDBJ databases">
        <title>Epiphytic Pseudomonas syringae from cherry orchards.</title>
        <authorList>
            <person name="Hulin M.T."/>
        </authorList>
    </citation>
    <scope>NUCLEOTIDE SEQUENCE</scope>
    <source>
        <strain evidence="2">PA-2-1F</strain>
    </source>
</reference>
<keyword evidence="1" id="KW-0812">Transmembrane</keyword>
<evidence type="ECO:0000256" key="1">
    <source>
        <dbReference type="SAM" id="Phobius"/>
    </source>
</evidence>
<feature type="transmembrane region" description="Helical" evidence="1">
    <location>
        <begin position="51"/>
        <end position="68"/>
    </location>
</feature>
<dbReference type="Proteomes" id="UP000814126">
    <property type="component" value="Unassembled WGS sequence"/>
</dbReference>
<evidence type="ECO:0000313" key="4">
    <source>
        <dbReference type="Proteomes" id="UP000181903"/>
    </source>
</evidence>
<evidence type="ECO:0000313" key="2">
    <source>
        <dbReference type="EMBL" id="MCF5658116.1"/>
    </source>
</evidence>
<proteinExistence type="predicted"/>
<dbReference type="EMBL" id="WJZX01000195">
    <property type="protein sequence ID" value="MCF5658116.1"/>
    <property type="molecule type" value="Genomic_DNA"/>
</dbReference>